<comment type="caution">
    <text evidence="7">The sequence shown here is derived from an EMBL/GenBank/DDBJ whole genome shotgun (WGS) entry which is preliminary data.</text>
</comment>
<dbReference type="Pfam" id="PF00881">
    <property type="entry name" value="Nitroreductase"/>
    <property type="match status" value="1"/>
</dbReference>
<sequence length="203" mass="23264">MELKEILKGRRSIRKFKKDPVPRELLEEILEASLWAPSGKNRQPWEIYVVGGEKRDELAKLIAEAGKHLKPKLEELFPEKIVKITLQFFENVGDAPVIILFYIPKYEYAVNNQMSGHERHFNEENRIEAIMSVSALVENLMLLAYEKGLGTCWMTGPRYVADDIDRFLGVTDKEFVCAVVLGYPDQTPPVPPRKSGKIQFIGF</sequence>
<dbReference type="OrthoDB" id="9812105at2"/>
<reference evidence="8" key="1">
    <citation type="submission" date="2016-12" db="EMBL/GenBank/DDBJ databases">
        <title>Draft Genome Sequences od Carboxydothermus pertinax and islandicus, Hydrogenogenic Carboxydotrophic Bacteria.</title>
        <authorList>
            <person name="Fukuyama Y."/>
            <person name="Ohmae K."/>
            <person name="Yoneda Y."/>
            <person name="Yoshida T."/>
            <person name="Sako Y."/>
        </authorList>
    </citation>
    <scope>NUCLEOTIDE SEQUENCE [LARGE SCALE GENOMIC DNA]</scope>
    <source>
        <strain evidence="8">Ug1</strain>
    </source>
</reference>
<keyword evidence="3" id="KW-0285">Flavoprotein</keyword>
<keyword evidence="4" id="KW-0288">FMN</keyword>
<evidence type="ECO:0000256" key="2">
    <source>
        <dbReference type="ARBA" id="ARBA00007118"/>
    </source>
</evidence>
<comment type="cofactor">
    <cofactor evidence="1">
        <name>FMN</name>
        <dbReference type="ChEBI" id="CHEBI:58210"/>
    </cofactor>
</comment>
<accession>A0A1L8CX14</accession>
<dbReference type="Proteomes" id="UP000187485">
    <property type="component" value="Unassembled WGS sequence"/>
</dbReference>
<keyword evidence="5" id="KW-0560">Oxidoreductase</keyword>
<dbReference type="STRING" id="870242.cpu_19620"/>
<evidence type="ECO:0000259" key="6">
    <source>
        <dbReference type="Pfam" id="PF00881"/>
    </source>
</evidence>
<dbReference type="AlphaFoldDB" id="A0A1L8CX14"/>
<evidence type="ECO:0000256" key="1">
    <source>
        <dbReference type="ARBA" id="ARBA00001917"/>
    </source>
</evidence>
<comment type="similarity">
    <text evidence="2">Belongs to the nitroreductase family.</text>
</comment>
<dbReference type="GO" id="GO:0016491">
    <property type="term" value="F:oxidoreductase activity"/>
    <property type="evidence" value="ECO:0007669"/>
    <property type="project" value="UniProtKB-KW"/>
</dbReference>
<proteinExistence type="inferred from homology"/>
<evidence type="ECO:0000256" key="4">
    <source>
        <dbReference type="ARBA" id="ARBA00022643"/>
    </source>
</evidence>
<name>A0A1L8CX14_9THEO</name>
<evidence type="ECO:0000256" key="3">
    <source>
        <dbReference type="ARBA" id="ARBA00022630"/>
    </source>
</evidence>
<dbReference type="EMBL" id="BDJK01000055">
    <property type="protein sequence ID" value="GAV23452.1"/>
    <property type="molecule type" value="Genomic_DNA"/>
</dbReference>
<organism evidence="7 8">
    <name type="scientific">Carboxydothermus pertinax</name>
    <dbReference type="NCBI Taxonomy" id="870242"/>
    <lineage>
        <taxon>Bacteria</taxon>
        <taxon>Bacillati</taxon>
        <taxon>Bacillota</taxon>
        <taxon>Clostridia</taxon>
        <taxon>Thermoanaerobacterales</taxon>
        <taxon>Thermoanaerobacteraceae</taxon>
        <taxon>Carboxydothermus</taxon>
    </lineage>
</organism>
<gene>
    <name evidence="7" type="ORF">cpu_19620</name>
</gene>
<evidence type="ECO:0000256" key="5">
    <source>
        <dbReference type="ARBA" id="ARBA00023002"/>
    </source>
</evidence>
<dbReference type="PANTHER" id="PTHR43673:SF2">
    <property type="entry name" value="NITROREDUCTASE"/>
    <property type="match status" value="1"/>
</dbReference>
<feature type="domain" description="Nitroreductase" evidence="6">
    <location>
        <begin position="7"/>
        <end position="183"/>
    </location>
</feature>
<dbReference type="RefSeq" id="WP_075859868.1">
    <property type="nucleotide sequence ID" value="NZ_BDJK01000055.1"/>
</dbReference>
<dbReference type="InterPro" id="IPR029479">
    <property type="entry name" value="Nitroreductase"/>
</dbReference>
<protein>
    <submittedName>
        <fullName evidence="7">Nitroreductase</fullName>
    </submittedName>
</protein>
<dbReference type="SUPFAM" id="SSF55469">
    <property type="entry name" value="FMN-dependent nitroreductase-like"/>
    <property type="match status" value="1"/>
</dbReference>
<dbReference type="PANTHER" id="PTHR43673">
    <property type="entry name" value="NAD(P)H NITROREDUCTASE YDGI-RELATED"/>
    <property type="match status" value="1"/>
</dbReference>
<evidence type="ECO:0000313" key="8">
    <source>
        <dbReference type="Proteomes" id="UP000187485"/>
    </source>
</evidence>
<dbReference type="Gene3D" id="3.40.109.10">
    <property type="entry name" value="NADH Oxidase"/>
    <property type="match status" value="1"/>
</dbReference>
<keyword evidence="8" id="KW-1185">Reference proteome</keyword>
<evidence type="ECO:0000313" key="7">
    <source>
        <dbReference type="EMBL" id="GAV23452.1"/>
    </source>
</evidence>
<dbReference type="InterPro" id="IPR000415">
    <property type="entry name" value="Nitroreductase-like"/>
</dbReference>